<keyword evidence="16" id="KW-1185">Reference proteome</keyword>
<comment type="similarity">
    <text evidence="12">Belongs to the helicase family. PriA subfamily.</text>
</comment>
<evidence type="ECO:0000256" key="3">
    <source>
        <dbReference type="ARBA" id="ARBA00022723"/>
    </source>
</evidence>
<feature type="domain" description="Helicase ATP-binding" evidence="13">
    <location>
        <begin position="300"/>
        <end position="466"/>
    </location>
</feature>
<dbReference type="Pfam" id="PF18319">
    <property type="entry name" value="Zn_ribbon_PriA"/>
    <property type="match status" value="1"/>
</dbReference>
<dbReference type="RefSeq" id="WP_200759284.1">
    <property type="nucleotide sequence ID" value="NZ_AP023366.1"/>
</dbReference>
<feature type="binding site" evidence="12">
    <location>
        <position position="531"/>
    </location>
    <ligand>
        <name>Zn(2+)</name>
        <dbReference type="ChEBI" id="CHEBI:29105"/>
        <label>1</label>
    </ligand>
</feature>
<comment type="function">
    <text evidence="12">Initiates the restart of stalled replication forks, which reloads the replicative helicase on sites other than the origin of replication. Recognizes and binds to abandoned replication forks and remodels them to uncover a helicase loading site. Promotes assembly of the primosome at these replication forks.</text>
</comment>
<keyword evidence="8 12" id="KW-0067">ATP-binding</keyword>
<dbReference type="PROSITE" id="PS51194">
    <property type="entry name" value="HELICASE_CTER"/>
    <property type="match status" value="1"/>
</dbReference>
<dbReference type="Gene3D" id="3.40.50.300">
    <property type="entry name" value="P-loop containing nucleotide triphosphate hydrolases"/>
    <property type="match status" value="2"/>
</dbReference>
<evidence type="ECO:0000256" key="11">
    <source>
        <dbReference type="ARBA" id="ARBA00048988"/>
    </source>
</evidence>
<dbReference type="EC" id="5.6.2.4" evidence="12"/>
<feature type="binding site" evidence="12">
    <location>
        <position position="570"/>
    </location>
    <ligand>
        <name>Zn(2+)</name>
        <dbReference type="ChEBI" id="CHEBI:29105"/>
        <label>1</label>
    </ligand>
</feature>
<feature type="binding site" evidence="12">
    <location>
        <position position="573"/>
    </location>
    <ligand>
        <name>Zn(2+)</name>
        <dbReference type="ChEBI" id="CHEBI:29105"/>
        <label>1</label>
    </ligand>
</feature>
<dbReference type="AlphaFoldDB" id="A0A7I8D6W0"/>
<evidence type="ECO:0000313" key="16">
    <source>
        <dbReference type="Proteomes" id="UP000593802"/>
    </source>
</evidence>
<organism evidence="15 16">
    <name type="scientific">Effusibacillus dendaii</name>
    <dbReference type="NCBI Taxonomy" id="2743772"/>
    <lineage>
        <taxon>Bacteria</taxon>
        <taxon>Bacillati</taxon>
        <taxon>Bacillota</taxon>
        <taxon>Bacilli</taxon>
        <taxon>Bacillales</taxon>
        <taxon>Alicyclobacillaceae</taxon>
        <taxon>Effusibacillus</taxon>
    </lineage>
</organism>
<dbReference type="SUPFAM" id="SSF52540">
    <property type="entry name" value="P-loop containing nucleoside triphosphate hydrolases"/>
    <property type="match status" value="2"/>
</dbReference>
<dbReference type="Pfam" id="PF17764">
    <property type="entry name" value="PriA_3primeBD"/>
    <property type="match status" value="1"/>
</dbReference>
<dbReference type="GO" id="GO:0006310">
    <property type="term" value="P:DNA recombination"/>
    <property type="evidence" value="ECO:0007669"/>
    <property type="project" value="InterPro"/>
</dbReference>
<dbReference type="SMART" id="SM00490">
    <property type="entry name" value="HELICc"/>
    <property type="match status" value="1"/>
</dbReference>
<dbReference type="FunFam" id="3.40.50.300:FF:000489">
    <property type="entry name" value="Primosome assembly protein PriA"/>
    <property type="match status" value="1"/>
</dbReference>
<keyword evidence="5 12" id="KW-0378">Hydrolase</keyword>
<evidence type="ECO:0000259" key="14">
    <source>
        <dbReference type="PROSITE" id="PS51194"/>
    </source>
</evidence>
<evidence type="ECO:0000256" key="9">
    <source>
        <dbReference type="ARBA" id="ARBA00023125"/>
    </source>
</evidence>
<keyword evidence="9 12" id="KW-0238">DNA-binding</keyword>
<sequence length="826" mass="93394">MNPKFAEVVVDVHARDVDRPFDYRIPPELAARVGVGTRLIVPFGNRRVEGYVVGLSDEADVEAEKLKEILDVLDEQPPLTEELVQLSEWMSHQYLSGKAAAVQALLPAGMRAKTAVRLRLADKRGPEAAQSGGNEKSRFFEKKQELLRLLSGNSPVYKEQLLKERPDLKTVVQRLIQDGRVIESHEITQAVQTRYVTVADCPLSENDFVQAIEQIPARAFKQKEVLQWIRQNGPTAVRDVLRATQTTYAVIRALSNKGWIRLEQVEERRDPYADRFSSELEKPLVLTEEQTNAFDSIVESMRSGKACQILLQGVTGSGKTEIYLQSIAACTKQGKQAIVLVPEIALTPQMVERFKLRFGDAVAVLHSGLSQGERYDEWKRIRRGEVSIAVGARSAVFAPFEQIGLIVIDEEHELSYKQEDQPKYHAREVAWQRALHHSATLLLGSATPSLESRYAADRGEARHIVLASRFNKNALPQVQIIDMREELKAANRSMFSRELQRLIYDRLQKKEQTILFLNRRGHSTFILCRSCGYVARCPNCDISLTYHESGQFEMLRCHYCGHSESSVTLCPSCSSPHIRNFGTGTQRVEQELNKLFPNARVIRMDVDTTGKKGSHEQLLQKFREGQADILLGTQMIAKGLDFPRVSLVGAVSADTSLHLPDFRSAERTFQLLTQVAGRAGRHDTEGRVLIQTYQPEHYAIQSAAKQDYEDFYRQEIKIRQMLGNPPLCKQIVFTAQHEKKETAERWIRNLEKELCGSLRSPHADVLPACPAPLSKLQGKYRYHLTLKCSDYSKVQPVLSAIYPVYAKRMKEEAGLLTVDVNAQIIL</sequence>
<accession>A0A7I8D6W0</accession>
<evidence type="ECO:0000256" key="4">
    <source>
        <dbReference type="ARBA" id="ARBA00022741"/>
    </source>
</evidence>
<feature type="domain" description="Helicase C-terminal" evidence="14">
    <location>
        <begin position="565"/>
        <end position="719"/>
    </location>
</feature>
<dbReference type="GO" id="GO:0006269">
    <property type="term" value="P:DNA replication, synthesis of primer"/>
    <property type="evidence" value="ECO:0007669"/>
    <property type="project" value="UniProtKB-KW"/>
</dbReference>
<evidence type="ECO:0000256" key="6">
    <source>
        <dbReference type="ARBA" id="ARBA00022806"/>
    </source>
</evidence>
<dbReference type="GO" id="GO:0016787">
    <property type="term" value="F:hydrolase activity"/>
    <property type="evidence" value="ECO:0007669"/>
    <property type="project" value="UniProtKB-KW"/>
</dbReference>
<protein>
    <recommendedName>
        <fullName evidence="12">Replication restart protein PriA</fullName>
    </recommendedName>
    <alternativeName>
        <fullName evidence="12">ATP-dependent DNA helicase PriA</fullName>
        <ecNumber evidence="12">5.6.2.4</ecNumber>
    </alternativeName>
    <alternativeName>
        <fullName evidence="12">DNA 3'-5' helicase PriA</fullName>
    </alternativeName>
</protein>
<evidence type="ECO:0000256" key="5">
    <source>
        <dbReference type="ARBA" id="ARBA00022801"/>
    </source>
</evidence>
<evidence type="ECO:0000259" key="13">
    <source>
        <dbReference type="PROSITE" id="PS51192"/>
    </source>
</evidence>
<comment type="subunit">
    <text evidence="12">Component of the replication restart primosome.</text>
</comment>
<dbReference type="PANTHER" id="PTHR30580">
    <property type="entry name" value="PRIMOSOMAL PROTEIN N"/>
    <property type="match status" value="1"/>
</dbReference>
<dbReference type="Gene3D" id="3.40.1440.60">
    <property type="entry name" value="PriA, 3(prime) DNA-binding domain"/>
    <property type="match status" value="1"/>
</dbReference>
<comment type="cofactor">
    <cofactor evidence="12">
        <name>Zn(2+)</name>
        <dbReference type="ChEBI" id="CHEBI:29105"/>
    </cofactor>
    <text evidence="12">Binds 2 zinc ions per subunit.</text>
</comment>
<evidence type="ECO:0000256" key="1">
    <source>
        <dbReference type="ARBA" id="ARBA00022515"/>
    </source>
</evidence>
<dbReference type="InterPro" id="IPR014001">
    <property type="entry name" value="Helicase_ATP-bd"/>
</dbReference>
<name>A0A7I8D6W0_9BACL</name>
<reference evidence="15 16" key="1">
    <citation type="submission" date="2020-08" db="EMBL/GenBank/DDBJ databases">
        <title>Complete Genome Sequence of Effusibacillus dendaii Strain skT53, Isolated from Farmland soil.</title>
        <authorList>
            <person name="Konishi T."/>
            <person name="Kawasaki H."/>
        </authorList>
    </citation>
    <scope>NUCLEOTIDE SEQUENCE [LARGE SCALE GENOMIC DNA]</scope>
    <source>
        <strain evidence="16">skT53</strain>
    </source>
</reference>
<dbReference type="GO" id="GO:0005524">
    <property type="term" value="F:ATP binding"/>
    <property type="evidence" value="ECO:0007669"/>
    <property type="project" value="UniProtKB-UniRule"/>
</dbReference>
<dbReference type="GO" id="GO:1990077">
    <property type="term" value="C:primosome complex"/>
    <property type="evidence" value="ECO:0007669"/>
    <property type="project" value="UniProtKB-UniRule"/>
</dbReference>
<gene>
    <name evidence="12 15" type="primary">priA</name>
    <name evidence="15" type="ORF">skT53_01070</name>
</gene>
<dbReference type="FunFam" id="3.40.1440.60:FF:000001">
    <property type="entry name" value="Primosomal protein N"/>
    <property type="match status" value="1"/>
</dbReference>
<dbReference type="Proteomes" id="UP000593802">
    <property type="component" value="Chromosome"/>
</dbReference>
<feature type="binding site" evidence="12">
    <location>
        <position position="560"/>
    </location>
    <ligand>
        <name>Zn(2+)</name>
        <dbReference type="ChEBI" id="CHEBI:29105"/>
        <label>2</label>
    </ligand>
</feature>
<feature type="binding site" evidence="12">
    <location>
        <position position="537"/>
    </location>
    <ligand>
        <name>Zn(2+)</name>
        <dbReference type="ChEBI" id="CHEBI:29105"/>
        <label>2</label>
    </ligand>
</feature>
<feature type="binding site" evidence="12">
    <location>
        <position position="557"/>
    </location>
    <ligand>
        <name>Zn(2+)</name>
        <dbReference type="ChEBI" id="CHEBI:29105"/>
        <label>2</label>
    </ligand>
</feature>
<dbReference type="InterPro" id="IPR042115">
    <property type="entry name" value="PriA_3primeBD_sf"/>
</dbReference>
<dbReference type="SMART" id="SM00487">
    <property type="entry name" value="DEXDc"/>
    <property type="match status" value="1"/>
</dbReference>
<keyword evidence="6 12" id="KW-0347">Helicase</keyword>
<keyword evidence="1 12" id="KW-0639">Primosome</keyword>
<feature type="binding site" evidence="12">
    <location>
        <position position="528"/>
    </location>
    <ligand>
        <name>Zn(2+)</name>
        <dbReference type="ChEBI" id="CHEBI:29105"/>
        <label>1</label>
    </ligand>
</feature>
<evidence type="ECO:0000256" key="10">
    <source>
        <dbReference type="ARBA" id="ARBA00023235"/>
    </source>
</evidence>
<dbReference type="NCBIfam" id="NF004066">
    <property type="entry name" value="PRK05580.1-3"/>
    <property type="match status" value="1"/>
</dbReference>
<dbReference type="InterPro" id="IPR005259">
    <property type="entry name" value="PriA"/>
</dbReference>
<dbReference type="GO" id="GO:0008270">
    <property type="term" value="F:zinc ion binding"/>
    <property type="evidence" value="ECO:0007669"/>
    <property type="project" value="UniProtKB-UniRule"/>
</dbReference>
<comment type="catalytic activity">
    <reaction evidence="12">
        <text>Couples ATP hydrolysis with the unwinding of duplex DNA by translocating in the 3'-5' direction.</text>
        <dbReference type="EC" id="5.6.2.4"/>
    </reaction>
</comment>
<dbReference type="CDD" id="cd18804">
    <property type="entry name" value="SF2_C_priA"/>
    <property type="match status" value="1"/>
</dbReference>
<dbReference type="PANTHER" id="PTHR30580:SF0">
    <property type="entry name" value="PRIMOSOMAL PROTEIN N"/>
    <property type="match status" value="1"/>
</dbReference>
<dbReference type="EMBL" id="AP023366">
    <property type="protein sequence ID" value="BCJ85122.1"/>
    <property type="molecule type" value="Genomic_DNA"/>
</dbReference>
<dbReference type="Pfam" id="PF00270">
    <property type="entry name" value="DEAD"/>
    <property type="match status" value="1"/>
</dbReference>
<dbReference type="CDD" id="cd17929">
    <property type="entry name" value="DEXHc_priA"/>
    <property type="match status" value="1"/>
</dbReference>
<dbReference type="InterPro" id="IPR040498">
    <property type="entry name" value="PriA_CRR"/>
</dbReference>
<dbReference type="InterPro" id="IPR011545">
    <property type="entry name" value="DEAD/DEAH_box_helicase_dom"/>
</dbReference>
<keyword evidence="4 12" id="KW-0547">Nucleotide-binding</keyword>
<dbReference type="GO" id="GO:0003677">
    <property type="term" value="F:DNA binding"/>
    <property type="evidence" value="ECO:0007669"/>
    <property type="project" value="UniProtKB-UniRule"/>
</dbReference>
<dbReference type="GO" id="GO:0006302">
    <property type="term" value="P:double-strand break repair"/>
    <property type="evidence" value="ECO:0007669"/>
    <property type="project" value="InterPro"/>
</dbReference>
<evidence type="ECO:0000256" key="7">
    <source>
        <dbReference type="ARBA" id="ARBA00022833"/>
    </source>
</evidence>
<dbReference type="InterPro" id="IPR041236">
    <property type="entry name" value="PriA_C"/>
</dbReference>
<dbReference type="NCBIfam" id="TIGR00595">
    <property type="entry name" value="priA"/>
    <property type="match status" value="1"/>
</dbReference>
<proteinExistence type="inferred from homology"/>
<keyword evidence="3 12" id="KW-0479">Metal-binding</keyword>
<dbReference type="GO" id="GO:0043138">
    <property type="term" value="F:3'-5' DNA helicase activity"/>
    <property type="evidence" value="ECO:0007669"/>
    <property type="project" value="UniProtKB-EC"/>
</dbReference>
<keyword evidence="2 12" id="KW-0235">DNA replication</keyword>
<evidence type="ECO:0000313" key="15">
    <source>
        <dbReference type="EMBL" id="BCJ85122.1"/>
    </source>
</evidence>
<dbReference type="PROSITE" id="PS51192">
    <property type="entry name" value="HELICASE_ATP_BIND_1"/>
    <property type="match status" value="1"/>
</dbReference>
<dbReference type="InterPro" id="IPR001650">
    <property type="entry name" value="Helicase_C-like"/>
</dbReference>
<dbReference type="GO" id="GO:0006270">
    <property type="term" value="P:DNA replication initiation"/>
    <property type="evidence" value="ECO:0007669"/>
    <property type="project" value="TreeGrafter"/>
</dbReference>
<keyword evidence="7 12" id="KW-0862">Zinc</keyword>
<feature type="binding site" evidence="12">
    <location>
        <position position="540"/>
    </location>
    <ligand>
        <name>Zn(2+)</name>
        <dbReference type="ChEBI" id="CHEBI:29105"/>
        <label>2</label>
    </ligand>
</feature>
<evidence type="ECO:0000256" key="2">
    <source>
        <dbReference type="ARBA" id="ARBA00022705"/>
    </source>
</evidence>
<comment type="catalytic activity">
    <reaction evidence="11 12">
        <text>ATP + H2O = ADP + phosphate + H(+)</text>
        <dbReference type="Rhea" id="RHEA:13065"/>
        <dbReference type="ChEBI" id="CHEBI:15377"/>
        <dbReference type="ChEBI" id="CHEBI:15378"/>
        <dbReference type="ChEBI" id="CHEBI:30616"/>
        <dbReference type="ChEBI" id="CHEBI:43474"/>
        <dbReference type="ChEBI" id="CHEBI:456216"/>
        <dbReference type="EC" id="5.6.2.4"/>
    </reaction>
</comment>
<evidence type="ECO:0000256" key="8">
    <source>
        <dbReference type="ARBA" id="ARBA00022840"/>
    </source>
</evidence>
<dbReference type="HAMAP" id="MF_00983">
    <property type="entry name" value="PriA"/>
    <property type="match status" value="1"/>
</dbReference>
<dbReference type="KEGG" id="eff:skT53_01070"/>
<dbReference type="Pfam" id="PF00271">
    <property type="entry name" value="Helicase_C"/>
    <property type="match status" value="1"/>
</dbReference>
<dbReference type="InterPro" id="IPR041222">
    <property type="entry name" value="PriA_3primeBD"/>
</dbReference>
<dbReference type="Pfam" id="PF18074">
    <property type="entry name" value="PriA_C"/>
    <property type="match status" value="1"/>
</dbReference>
<keyword evidence="10 12" id="KW-0413">Isomerase</keyword>
<evidence type="ECO:0000256" key="12">
    <source>
        <dbReference type="HAMAP-Rule" id="MF_00983"/>
    </source>
</evidence>
<dbReference type="InterPro" id="IPR027417">
    <property type="entry name" value="P-loop_NTPase"/>
</dbReference>